<reference evidence="2" key="1">
    <citation type="submission" date="2023-07" db="EMBL/GenBank/DDBJ databases">
        <title>Gilvimarinus algae sp. nov., isolated from the surface of Kelp.</title>
        <authorList>
            <person name="Sun Y.Y."/>
            <person name="Gong Y."/>
            <person name="Du Z.J."/>
        </authorList>
    </citation>
    <scope>NUCLEOTIDE SEQUENCE</scope>
    <source>
        <strain evidence="2">SDUM040014</strain>
    </source>
</reference>
<keyword evidence="1" id="KW-0472">Membrane</keyword>
<feature type="transmembrane region" description="Helical" evidence="1">
    <location>
        <begin position="36"/>
        <end position="56"/>
    </location>
</feature>
<dbReference type="InterPro" id="IPR025489">
    <property type="entry name" value="DUF4381"/>
</dbReference>
<keyword evidence="1" id="KW-1133">Transmembrane helix</keyword>
<proteinExistence type="predicted"/>
<keyword evidence="3" id="KW-1185">Reference proteome</keyword>
<dbReference type="Proteomes" id="UP001168380">
    <property type="component" value="Unassembled WGS sequence"/>
</dbReference>
<evidence type="ECO:0000256" key="1">
    <source>
        <dbReference type="SAM" id="Phobius"/>
    </source>
</evidence>
<organism evidence="2 3">
    <name type="scientific">Gilvimarinus algae</name>
    <dbReference type="NCBI Taxonomy" id="3058037"/>
    <lineage>
        <taxon>Bacteria</taxon>
        <taxon>Pseudomonadati</taxon>
        <taxon>Pseudomonadota</taxon>
        <taxon>Gammaproteobacteria</taxon>
        <taxon>Cellvibrionales</taxon>
        <taxon>Cellvibrionaceae</taxon>
        <taxon>Gilvimarinus</taxon>
    </lineage>
</organism>
<name>A0ABT8TBI7_9GAMM</name>
<dbReference type="RefSeq" id="WP_302711401.1">
    <property type="nucleotide sequence ID" value="NZ_JAULRT010000035.1"/>
</dbReference>
<evidence type="ECO:0000313" key="3">
    <source>
        <dbReference type="Proteomes" id="UP001168380"/>
    </source>
</evidence>
<comment type="caution">
    <text evidence="2">The sequence shown here is derived from an EMBL/GenBank/DDBJ whole genome shotgun (WGS) entry which is preliminary data.</text>
</comment>
<dbReference type="Pfam" id="PF14316">
    <property type="entry name" value="DUF4381"/>
    <property type="match status" value="1"/>
</dbReference>
<gene>
    <name evidence="2" type="ORF">QWI16_03735</name>
</gene>
<keyword evidence="1" id="KW-0812">Transmembrane</keyword>
<protein>
    <submittedName>
        <fullName evidence="2">DUF4381 domain-containing protein</fullName>
    </submittedName>
</protein>
<dbReference type="EMBL" id="JAULRT010000035">
    <property type="protein sequence ID" value="MDO3381270.1"/>
    <property type="molecule type" value="Genomic_DNA"/>
</dbReference>
<accession>A0ABT8TBI7</accession>
<sequence>MDNNDLQGLEVYQLYELMEPLADPEPVSMMPQGPGWWLVVAAVLVPVLAALTFWLYRRHKNRFRHYAILEIDALPPDYNPLQVSAILKRCLMTQVPRQQVASLTGQQWCDYLNNCVANKVQFHDFYFLTDAFDREQLRRDAKYWLTHYKVAA</sequence>
<evidence type="ECO:0000313" key="2">
    <source>
        <dbReference type="EMBL" id="MDO3381270.1"/>
    </source>
</evidence>